<dbReference type="Proteomes" id="UP001295684">
    <property type="component" value="Unassembled WGS sequence"/>
</dbReference>
<evidence type="ECO:0000313" key="2">
    <source>
        <dbReference type="Proteomes" id="UP001295684"/>
    </source>
</evidence>
<reference evidence="1" key="1">
    <citation type="submission" date="2023-07" db="EMBL/GenBank/DDBJ databases">
        <authorList>
            <consortium name="AG Swart"/>
            <person name="Singh M."/>
            <person name="Singh A."/>
            <person name="Seah K."/>
            <person name="Emmerich C."/>
        </authorList>
    </citation>
    <scope>NUCLEOTIDE SEQUENCE</scope>
    <source>
        <strain evidence="1">DP1</strain>
    </source>
</reference>
<sequence length="58" mass="6483">MELCRFINYTKMMLSLCNCTLLRLSSQSIIALCLQASSSTKTTACLPWGPDAFKNIYS</sequence>
<dbReference type="EMBL" id="CAMPGE010007966">
    <property type="protein sequence ID" value="CAI2366881.1"/>
    <property type="molecule type" value="Genomic_DNA"/>
</dbReference>
<gene>
    <name evidence="1" type="ORF">ECRASSUSDP1_LOCUS8155</name>
</gene>
<dbReference type="AlphaFoldDB" id="A0AAD1XDR0"/>
<keyword evidence="2" id="KW-1185">Reference proteome</keyword>
<organism evidence="1 2">
    <name type="scientific">Euplotes crassus</name>
    <dbReference type="NCBI Taxonomy" id="5936"/>
    <lineage>
        <taxon>Eukaryota</taxon>
        <taxon>Sar</taxon>
        <taxon>Alveolata</taxon>
        <taxon>Ciliophora</taxon>
        <taxon>Intramacronucleata</taxon>
        <taxon>Spirotrichea</taxon>
        <taxon>Hypotrichia</taxon>
        <taxon>Euplotida</taxon>
        <taxon>Euplotidae</taxon>
        <taxon>Moneuplotes</taxon>
    </lineage>
</organism>
<evidence type="ECO:0000313" key="1">
    <source>
        <dbReference type="EMBL" id="CAI2366881.1"/>
    </source>
</evidence>
<proteinExistence type="predicted"/>
<protein>
    <submittedName>
        <fullName evidence="1">Uncharacterized protein</fullName>
    </submittedName>
</protein>
<accession>A0AAD1XDR0</accession>
<name>A0AAD1XDR0_EUPCR</name>
<comment type="caution">
    <text evidence="1">The sequence shown here is derived from an EMBL/GenBank/DDBJ whole genome shotgun (WGS) entry which is preliminary data.</text>
</comment>